<keyword evidence="7 13" id="KW-0378">Hydrolase</keyword>
<dbReference type="SMART" id="SM00990">
    <property type="entry name" value="VRR_NUC"/>
    <property type="match status" value="1"/>
</dbReference>
<proteinExistence type="inferred from homology"/>
<dbReference type="EMBL" id="JAYDYQ010001088">
    <property type="protein sequence ID" value="KAK4489118.1"/>
    <property type="molecule type" value="Genomic_DNA"/>
</dbReference>
<dbReference type="CDD" id="cd22326">
    <property type="entry name" value="FAN1-like"/>
    <property type="match status" value="1"/>
</dbReference>
<keyword evidence="13" id="KW-0539">Nucleus</keyword>
<comment type="catalytic activity">
    <reaction evidence="1 13">
        <text>Hydrolytically removes 5'-nucleotides successively from the 3'-hydroxy termini of 3'-hydroxy-terminated oligonucleotides.</text>
        <dbReference type="EC" id="3.1.4.1"/>
    </reaction>
</comment>
<dbReference type="Proteomes" id="UP001291926">
    <property type="component" value="Unassembled WGS sequence"/>
</dbReference>
<dbReference type="InterPro" id="IPR014905">
    <property type="entry name" value="HIRAN"/>
</dbReference>
<comment type="similarity">
    <text evidence="2 13">Belongs to the FAN1 family.</text>
</comment>
<sequence length="967" mass="110004">MLKGRESLLRVIGKRRRFLPNRHSILSSSSSSQSCCKIDEDEKKYSPEKERSVESVDEEDKKCLPEKERSDELVNCPICGAKLPSVDNNIINSHLDKCLARGSKRKLGQLTLLQLNFSRSKVKAHSVQPEDEGNGVILSDPIKSSTCDTVNNFIEAYKTEEDNNNQKESTFHSLALRSNSFSNCVENPFADDTTNNRFASAPFLLEIEKSKNVTEECKDEVDISKLNIPTFIVGRRFGVRQDLDPESRICLSRDPGNVKDTNAIKVLYADCEHDNMLGYLPRELAQYLSPLMDKFHLKFQARIISVPKKSGAAIPIQIVCDNTLICDEKFSDNIQVFKSLWRHALCAAELGKTGSSGMTRYQHNMLLLVEEVLKNNSHILTIREKSFLEAFLSLPDDSQRLFARLYTRKGPWFRMSNVSYSEITDCDQAIKGLLEEGYIVSFPWRNELEDNNFEEVLNLLNIDELREASSMLNKKCHNGTRKHDIIDLLLPSCKDGLCPQLQCFLLSRTGACVRISPLAESLIWRAERLFFLNGEQDLSAFLLVDLGIIKYPAYKCIISEHIFSNRSDFLSYEEAIEIAQFMDESLDENNSNSVYRCIEISISRLSISLEESKSSAGGTMATFLSYFSASWIYSKVVLLGVSFLEHEKRYSEAINLLRQLLNTFISDGRRGYWTLRLSVDLEHLGHLDDSLQVAEDSLLDPWVRAGSRVALQKRVLRLGKPPRRWKVPSYSKTIMRKISEVHVQGRPLNSKTGMKSIFYGEDGERCGVEELALQYYAGEGGSWQGVHTESGIWLTMFGILMWDVIFADVPNVFRTKFQTAPLDLDTDSFYETRKNLIEELLSKIQDGMAEEMLITSYESHLGTACRGVNWEKHPLTELRPVVKCIGGPCLASLFRHLAQDYRSWSSGMPDLLLWRLHDCYRGEAKLVEVKGPRDRLSEQQRAWLLVLMECGFVVEVCKVTPTPVQSE</sequence>
<keyword evidence="6 12" id="KW-0863">Zinc-finger</keyword>
<keyword evidence="9 13" id="KW-0460">Magnesium</keyword>
<dbReference type="Gene3D" id="3.40.1350.10">
    <property type="match status" value="1"/>
</dbReference>
<evidence type="ECO:0000256" key="1">
    <source>
        <dbReference type="ARBA" id="ARBA00000983"/>
    </source>
</evidence>
<dbReference type="Pfam" id="PF21315">
    <property type="entry name" value="FAN1_HTH"/>
    <property type="match status" value="1"/>
</dbReference>
<evidence type="ECO:0000256" key="7">
    <source>
        <dbReference type="ARBA" id="ARBA00022801"/>
    </source>
</evidence>
<evidence type="ECO:0000313" key="17">
    <source>
        <dbReference type="Proteomes" id="UP001291926"/>
    </source>
</evidence>
<reference evidence="16 17" key="1">
    <citation type="journal article" date="2023" name="bioRxiv">
        <title>Genome report: Whole genome sequence and annotation of Penstemon davidsonii.</title>
        <authorList>
            <person name="Ostevik K.L."/>
            <person name="Alabady M."/>
            <person name="Zhang M."/>
            <person name="Rausher M.D."/>
        </authorList>
    </citation>
    <scope>NUCLEOTIDE SEQUENCE [LARGE SCALE GENOMIC DNA]</scope>
    <source>
        <strain evidence="16">DNT005</strain>
        <tissue evidence="16">Whole leaf</tissue>
    </source>
</reference>
<dbReference type="InterPro" id="IPR049132">
    <property type="entry name" value="FAN1-like_euk"/>
</dbReference>
<evidence type="ECO:0000313" key="16">
    <source>
        <dbReference type="EMBL" id="KAK4489118.1"/>
    </source>
</evidence>
<dbReference type="SMART" id="SM00910">
    <property type="entry name" value="HIRAN"/>
    <property type="match status" value="1"/>
</dbReference>
<evidence type="ECO:0000256" key="8">
    <source>
        <dbReference type="ARBA" id="ARBA00022833"/>
    </source>
</evidence>
<dbReference type="Pfam" id="PF08797">
    <property type="entry name" value="HIRAN"/>
    <property type="match status" value="1"/>
</dbReference>
<accession>A0ABR0DJV9</accession>
<evidence type="ECO:0000256" key="9">
    <source>
        <dbReference type="ARBA" id="ARBA00022842"/>
    </source>
</evidence>
<evidence type="ECO:0000256" key="5">
    <source>
        <dbReference type="ARBA" id="ARBA00022763"/>
    </source>
</evidence>
<dbReference type="Gene3D" id="3.30.160.60">
    <property type="entry name" value="Classic Zinc Finger"/>
    <property type="match status" value="1"/>
</dbReference>
<dbReference type="SMART" id="SM00734">
    <property type="entry name" value="ZnF_Rad18"/>
    <property type="match status" value="1"/>
</dbReference>
<keyword evidence="3 13" id="KW-0540">Nuclease</keyword>
<keyword evidence="17" id="KW-1185">Reference proteome</keyword>
<gene>
    <name evidence="16" type="ORF">RD792_004912</name>
</gene>
<evidence type="ECO:0000256" key="4">
    <source>
        <dbReference type="ARBA" id="ARBA00022723"/>
    </source>
</evidence>
<dbReference type="Pfam" id="PF08774">
    <property type="entry name" value="VRR_NUC"/>
    <property type="match status" value="1"/>
</dbReference>
<dbReference type="EC" id="3.1.4.1" evidence="13"/>
<keyword evidence="11 13" id="KW-0464">Manganese</keyword>
<dbReference type="InterPro" id="IPR006642">
    <property type="entry name" value="Rad18_UBZ4"/>
</dbReference>
<keyword evidence="10 12" id="KW-0234">DNA repair</keyword>
<evidence type="ECO:0000256" key="13">
    <source>
        <dbReference type="RuleBase" id="RU365033"/>
    </source>
</evidence>
<feature type="compositionally biased region" description="Basic and acidic residues" evidence="14">
    <location>
        <begin position="37"/>
        <end position="64"/>
    </location>
</feature>
<evidence type="ECO:0000256" key="11">
    <source>
        <dbReference type="ARBA" id="ARBA00023211"/>
    </source>
</evidence>
<dbReference type="InterPro" id="IPR049126">
    <property type="entry name" value="FAN1-like_TPR"/>
</dbReference>
<dbReference type="PANTHER" id="PTHR15749:SF4">
    <property type="entry name" value="FANCONI-ASSOCIATED NUCLEASE 1"/>
    <property type="match status" value="1"/>
</dbReference>
<evidence type="ECO:0000256" key="6">
    <source>
        <dbReference type="ARBA" id="ARBA00022771"/>
    </source>
</evidence>
<comment type="subcellular location">
    <subcellularLocation>
        <location evidence="13">Nucleus</location>
    </subcellularLocation>
</comment>
<dbReference type="PANTHER" id="PTHR15749">
    <property type="entry name" value="FANCONI-ASSOCIATED NUCLEASE 1"/>
    <property type="match status" value="1"/>
</dbReference>
<keyword evidence="5 12" id="KW-0227">DNA damage</keyword>
<feature type="domain" description="UBZ4-type" evidence="15">
    <location>
        <begin position="73"/>
        <end position="103"/>
    </location>
</feature>
<dbReference type="InterPro" id="IPR049125">
    <property type="entry name" value="FAN1-like_WH"/>
</dbReference>
<comment type="function">
    <text evidence="13">Nuclease required for the repair of DNA interstrand cross-links (ICL). Acts as a 5'-3' exonuclease that anchors at a cut end of DNA and cleaves DNA successively at every third nucleotide, allowing to excise an ICL from one strand through flanking incisions.</text>
</comment>
<dbReference type="Pfam" id="PF21170">
    <property type="entry name" value="FAN1_TPR"/>
    <property type="match status" value="1"/>
</dbReference>
<feature type="region of interest" description="Disordered" evidence="14">
    <location>
        <begin position="23"/>
        <end position="64"/>
    </location>
</feature>
<evidence type="ECO:0000256" key="3">
    <source>
        <dbReference type="ARBA" id="ARBA00022722"/>
    </source>
</evidence>
<keyword evidence="4 13" id="KW-0479">Metal-binding</keyword>
<dbReference type="PROSITE" id="PS51908">
    <property type="entry name" value="ZF_UBZ4"/>
    <property type="match status" value="1"/>
</dbReference>
<evidence type="ECO:0000256" key="12">
    <source>
        <dbReference type="PROSITE-ProRule" id="PRU01256"/>
    </source>
</evidence>
<organism evidence="16 17">
    <name type="scientific">Penstemon davidsonii</name>
    <dbReference type="NCBI Taxonomy" id="160366"/>
    <lineage>
        <taxon>Eukaryota</taxon>
        <taxon>Viridiplantae</taxon>
        <taxon>Streptophyta</taxon>
        <taxon>Embryophyta</taxon>
        <taxon>Tracheophyta</taxon>
        <taxon>Spermatophyta</taxon>
        <taxon>Magnoliopsida</taxon>
        <taxon>eudicotyledons</taxon>
        <taxon>Gunneridae</taxon>
        <taxon>Pentapetalae</taxon>
        <taxon>asterids</taxon>
        <taxon>lamiids</taxon>
        <taxon>Lamiales</taxon>
        <taxon>Plantaginaceae</taxon>
        <taxon>Cheloneae</taxon>
        <taxon>Penstemon</taxon>
    </lineage>
</organism>
<keyword evidence="8" id="KW-0862">Zinc</keyword>
<evidence type="ECO:0000259" key="15">
    <source>
        <dbReference type="PROSITE" id="PS51908"/>
    </source>
</evidence>
<dbReference type="Gene3D" id="3.30.70.2330">
    <property type="match status" value="1"/>
</dbReference>
<dbReference type="PROSITE" id="PS51257">
    <property type="entry name" value="PROKAR_LIPOPROTEIN"/>
    <property type="match status" value="1"/>
</dbReference>
<feature type="compositionally biased region" description="Low complexity" evidence="14">
    <location>
        <begin position="24"/>
        <end position="34"/>
    </location>
</feature>
<protein>
    <recommendedName>
        <fullName evidence="13">Fanconi-associated nuclease</fullName>
        <ecNumber evidence="13">3.1.4.1</ecNumber>
    </recommendedName>
</protein>
<comment type="cofactor">
    <cofactor evidence="13">
        <name>Mg(2+)</name>
        <dbReference type="ChEBI" id="CHEBI:18420"/>
    </cofactor>
    <cofactor evidence="13">
        <name>Mn(2+)</name>
        <dbReference type="ChEBI" id="CHEBI:29035"/>
    </cofactor>
</comment>
<evidence type="ECO:0000256" key="14">
    <source>
        <dbReference type="SAM" id="MobiDB-lite"/>
    </source>
</evidence>
<dbReference type="InterPro" id="IPR011856">
    <property type="entry name" value="tRNA_endonuc-like_dom_sf"/>
</dbReference>
<evidence type="ECO:0000256" key="10">
    <source>
        <dbReference type="ARBA" id="ARBA00023204"/>
    </source>
</evidence>
<dbReference type="InterPro" id="IPR033315">
    <property type="entry name" value="Fan1-like"/>
</dbReference>
<evidence type="ECO:0000256" key="2">
    <source>
        <dbReference type="ARBA" id="ARBA00005533"/>
    </source>
</evidence>
<comment type="caution">
    <text evidence="16">The sequence shown here is derived from an EMBL/GenBank/DDBJ whole genome shotgun (WGS) entry which is preliminary data.</text>
</comment>
<name>A0ABR0DJV9_9LAMI</name>
<dbReference type="InterPro" id="IPR014883">
    <property type="entry name" value="VRR_NUC"/>
</dbReference>